<dbReference type="EMBL" id="AMGW01000003">
    <property type="protein sequence ID" value="EXJ59914.1"/>
    <property type="molecule type" value="Genomic_DNA"/>
</dbReference>
<dbReference type="InterPro" id="IPR036291">
    <property type="entry name" value="NAD(P)-bd_dom_sf"/>
</dbReference>
<comment type="similarity">
    <text evidence="1 3">Belongs to the short-chain dehydrogenases/reductases (SDR) family.</text>
</comment>
<dbReference type="PRINTS" id="PR00080">
    <property type="entry name" value="SDRFAMILY"/>
</dbReference>
<dbReference type="InterPro" id="IPR002347">
    <property type="entry name" value="SDR_fam"/>
</dbReference>
<dbReference type="eggNOG" id="KOG1201">
    <property type="taxonomic scope" value="Eukaryota"/>
</dbReference>
<dbReference type="AlphaFoldDB" id="W9WNE6"/>
<reference evidence="5 6" key="1">
    <citation type="submission" date="2013-03" db="EMBL/GenBank/DDBJ databases">
        <title>The Genome Sequence of Cladophialophora yegresii CBS 114405.</title>
        <authorList>
            <consortium name="The Broad Institute Genomics Platform"/>
            <person name="Cuomo C."/>
            <person name="de Hoog S."/>
            <person name="Gorbushina A."/>
            <person name="Walker B."/>
            <person name="Young S.K."/>
            <person name="Zeng Q."/>
            <person name="Gargeya S."/>
            <person name="Fitzgerald M."/>
            <person name="Haas B."/>
            <person name="Abouelleil A."/>
            <person name="Allen A.W."/>
            <person name="Alvarado L."/>
            <person name="Arachchi H.M."/>
            <person name="Berlin A.M."/>
            <person name="Chapman S.B."/>
            <person name="Gainer-Dewar J."/>
            <person name="Goldberg J."/>
            <person name="Griggs A."/>
            <person name="Gujja S."/>
            <person name="Hansen M."/>
            <person name="Howarth C."/>
            <person name="Imamovic A."/>
            <person name="Ireland A."/>
            <person name="Larimer J."/>
            <person name="McCowan C."/>
            <person name="Murphy C."/>
            <person name="Pearson M."/>
            <person name="Poon T.W."/>
            <person name="Priest M."/>
            <person name="Roberts A."/>
            <person name="Saif S."/>
            <person name="Shea T."/>
            <person name="Sisk P."/>
            <person name="Sykes S."/>
            <person name="Wortman J."/>
            <person name="Nusbaum C."/>
            <person name="Birren B."/>
        </authorList>
    </citation>
    <scope>NUCLEOTIDE SEQUENCE [LARGE SCALE GENOMIC DNA]</scope>
    <source>
        <strain evidence="5 6">CBS 114405</strain>
    </source>
</reference>
<evidence type="ECO:0000313" key="6">
    <source>
        <dbReference type="Proteomes" id="UP000019473"/>
    </source>
</evidence>
<sequence length="399" mass="44160">MAVQSSLINGPSLASITTGVLFNPLLTGPLLLYVLRNPSVLEKLPWPPTRYYNLPFDLPWPFPRSIRVGATPPLRTLKFLFTWGLILYVNRFLNRLALNYGHLKKQGEPWDFGAEGKETVLITGGCSGFGREMAKMFAEQTKANILVLDVQPLPDDLKNVPRLSYHHVDLTSPASIHETIAQVLKTGPVPTVLINNAGIAHAHTILATTDDFLEKIFRVNILSHFTLIRLLLPRMMAQRKGHIVSIASMASYTGCPSLGDYCATKHAVLGMHETLLAELATRYKDQGGHCVQASIVHPMWARTPLVGSWERQLNASKAPVLEAKDVAAPVVRHVLGGRSGSVFVPERYRYATIAKGLPDWVGIKSRLDLAVNTDVGRELETEALEVKERKGVEESWVKT</sequence>
<dbReference type="SUPFAM" id="SSF51735">
    <property type="entry name" value="NAD(P)-binding Rossmann-fold domains"/>
    <property type="match status" value="1"/>
</dbReference>
<feature type="transmembrane region" description="Helical" evidence="4">
    <location>
        <begin position="12"/>
        <end position="35"/>
    </location>
</feature>
<keyword evidence="4" id="KW-1133">Transmembrane helix</keyword>
<dbReference type="GeneID" id="19178652"/>
<evidence type="ECO:0000313" key="5">
    <source>
        <dbReference type="EMBL" id="EXJ59914.1"/>
    </source>
</evidence>
<evidence type="ECO:0000256" key="3">
    <source>
        <dbReference type="RuleBase" id="RU000363"/>
    </source>
</evidence>
<evidence type="ECO:0000256" key="1">
    <source>
        <dbReference type="ARBA" id="ARBA00006484"/>
    </source>
</evidence>
<dbReference type="Gene3D" id="3.40.50.720">
    <property type="entry name" value="NAD(P)-binding Rossmann-like Domain"/>
    <property type="match status" value="1"/>
</dbReference>
<organism evidence="5 6">
    <name type="scientific">Cladophialophora yegresii CBS 114405</name>
    <dbReference type="NCBI Taxonomy" id="1182544"/>
    <lineage>
        <taxon>Eukaryota</taxon>
        <taxon>Fungi</taxon>
        <taxon>Dikarya</taxon>
        <taxon>Ascomycota</taxon>
        <taxon>Pezizomycotina</taxon>
        <taxon>Eurotiomycetes</taxon>
        <taxon>Chaetothyriomycetidae</taxon>
        <taxon>Chaetothyriales</taxon>
        <taxon>Herpotrichiellaceae</taxon>
        <taxon>Cladophialophora</taxon>
    </lineage>
</organism>
<dbReference type="VEuPathDB" id="FungiDB:A1O7_04061"/>
<dbReference type="RefSeq" id="XP_007756267.1">
    <property type="nucleotide sequence ID" value="XM_007758077.1"/>
</dbReference>
<keyword evidence="6" id="KW-1185">Reference proteome</keyword>
<dbReference type="PANTHER" id="PTHR24322:SF736">
    <property type="entry name" value="RETINOL DEHYDROGENASE 10"/>
    <property type="match status" value="1"/>
</dbReference>
<dbReference type="Pfam" id="PF00106">
    <property type="entry name" value="adh_short"/>
    <property type="match status" value="1"/>
</dbReference>
<evidence type="ECO:0000256" key="4">
    <source>
        <dbReference type="SAM" id="Phobius"/>
    </source>
</evidence>
<dbReference type="GO" id="GO:0016616">
    <property type="term" value="F:oxidoreductase activity, acting on the CH-OH group of donors, NAD or NADP as acceptor"/>
    <property type="evidence" value="ECO:0007669"/>
    <property type="project" value="TreeGrafter"/>
</dbReference>
<dbReference type="OrthoDB" id="10253736at2759"/>
<keyword evidence="4" id="KW-0812">Transmembrane</keyword>
<dbReference type="PRINTS" id="PR00081">
    <property type="entry name" value="GDHRDH"/>
</dbReference>
<gene>
    <name evidence="5" type="ORF">A1O7_04061</name>
</gene>
<name>W9WNE6_9EURO</name>
<keyword evidence="4" id="KW-0472">Membrane</keyword>
<comment type="caution">
    <text evidence="5">The sequence shown here is derived from an EMBL/GenBank/DDBJ whole genome shotgun (WGS) entry which is preliminary data.</text>
</comment>
<dbReference type="Proteomes" id="UP000019473">
    <property type="component" value="Unassembled WGS sequence"/>
</dbReference>
<dbReference type="STRING" id="1182544.W9WNE6"/>
<accession>W9WNE6</accession>
<evidence type="ECO:0000256" key="2">
    <source>
        <dbReference type="ARBA" id="ARBA00023002"/>
    </source>
</evidence>
<dbReference type="HOGENOM" id="CLU_010194_5_2_1"/>
<keyword evidence="2" id="KW-0560">Oxidoreductase</keyword>
<protein>
    <submittedName>
        <fullName evidence="5">Uncharacterized protein</fullName>
    </submittedName>
</protein>
<proteinExistence type="inferred from homology"/>
<dbReference type="PANTHER" id="PTHR24322">
    <property type="entry name" value="PKSB"/>
    <property type="match status" value="1"/>
</dbReference>